<proteinExistence type="predicted"/>
<accession>A0A0B6Y592</accession>
<feature type="non-terminal residue" evidence="1">
    <location>
        <position position="1"/>
    </location>
</feature>
<gene>
    <name evidence="1" type="primary">ORF13144</name>
</gene>
<organism evidence="1">
    <name type="scientific">Arion vulgaris</name>
    <dbReference type="NCBI Taxonomy" id="1028688"/>
    <lineage>
        <taxon>Eukaryota</taxon>
        <taxon>Metazoa</taxon>
        <taxon>Spiralia</taxon>
        <taxon>Lophotrochozoa</taxon>
        <taxon>Mollusca</taxon>
        <taxon>Gastropoda</taxon>
        <taxon>Heterobranchia</taxon>
        <taxon>Euthyneura</taxon>
        <taxon>Panpulmonata</taxon>
        <taxon>Eupulmonata</taxon>
        <taxon>Stylommatophora</taxon>
        <taxon>Helicina</taxon>
        <taxon>Arionoidea</taxon>
        <taxon>Arionidae</taxon>
        <taxon>Arion</taxon>
    </lineage>
</organism>
<sequence>VVNNMDTVREASQTSVKCKIQKGVGHCYFLSPYLLTSMQNTMRIVRIDQSHKHFDPFTVGGNTIPELIATLASDDHNSLRRVVVPL</sequence>
<protein>
    <submittedName>
        <fullName evidence="1">Uncharacterized protein</fullName>
    </submittedName>
</protein>
<name>A0A0B6Y592_9EUPU</name>
<dbReference type="AlphaFoldDB" id="A0A0B6Y592"/>
<reference evidence="1" key="1">
    <citation type="submission" date="2014-12" db="EMBL/GenBank/DDBJ databases">
        <title>Insight into the proteome of Arion vulgaris.</title>
        <authorList>
            <person name="Aradska J."/>
            <person name="Bulat T."/>
            <person name="Smidak R."/>
            <person name="Sarate P."/>
            <person name="Gangsoo J."/>
            <person name="Sialana F."/>
            <person name="Bilban M."/>
            <person name="Lubec G."/>
        </authorList>
    </citation>
    <scope>NUCLEOTIDE SEQUENCE</scope>
    <source>
        <tissue evidence="1">Skin</tissue>
    </source>
</reference>
<evidence type="ECO:0000313" key="1">
    <source>
        <dbReference type="EMBL" id="CEK51329.1"/>
    </source>
</evidence>
<dbReference type="EMBL" id="HACG01004464">
    <property type="protein sequence ID" value="CEK51329.1"/>
    <property type="molecule type" value="Transcribed_RNA"/>
</dbReference>